<dbReference type="SUPFAM" id="SSF46689">
    <property type="entry name" value="Homeodomain-like"/>
    <property type="match status" value="1"/>
</dbReference>
<dbReference type="AlphaFoldDB" id="B7WRJ0"/>
<evidence type="ECO:0000256" key="2">
    <source>
        <dbReference type="PROSITE-ProRule" id="PRU00335"/>
    </source>
</evidence>
<evidence type="ECO:0000313" key="4">
    <source>
        <dbReference type="EMBL" id="EED67175.1"/>
    </source>
</evidence>
<keyword evidence="1 2" id="KW-0238">DNA-binding</keyword>
<reference evidence="4 5" key="1">
    <citation type="journal article" date="2004" name="Appl. Environ. Microbiol.">
        <title>Mineralization of individual congeners of linear alkylbenzenesulfonate by defined pairs of heterotrophic bacteria.</title>
        <authorList>
            <person name="Schleheck D."/>
            <person name="Knepper T.P."/>
            <person name="Fischer K."/>
            <person name="Cook A.M."/>
        </authorList>
    </citation>
    <scope>NUCLEOTIDE SEQUENCE [LARGE SCALE GENOMIC DNA]</scope>
    <source>
        <strain evidence="5">DSM 14576 / KF-1</strain>
    </source>
</reference>
<name>B7WRJ0_COMTK</name>
<evidence type="ECO:0000256" key="1">
    <source>
        <dbReference type="ARBA" id="ARBA00023125"/>
    </source>
</evidence>
<feature type="domain" description="HTH tetR-type" evidence="3">
    <location>
        <begin position="1"/>
        <end position="37"/>
    </location>
</feature>
<comment type="caution">
    <text evidence="2">Lacks conserved residue(s) required for the propagation of feature annotation.</text>
</comment>
<comment type="caution">
    <text evidence="4">The sequence shown here is derived from an EMBL/GenBank/DDBJ whole genome shotgun (WGS) entry which is preliminary data.</text>
</comment>
<dbReference type="InterPro" id="IPR009057">
    <property type="entry name" value="Homeodomain-like_sf"/>
</dbReference>
<evidence type="ECO:0000313" key="5">
    <source>
        <dbReference type="Proteomes" id="UP000003039"/>
    </source>
</evidence>
<gene>
    <name evidence="4" type="ORF">CtesDRAFT_PD2121</name>
</gene>
<accession>B7WRJ0</accession>
<dbReference type="GO" id="GO:0003677">
    <property type="term" value="F:DNA binding"/>
    <property type="evidence" value="ECO:0007669"/>
    <property type="project" value="UniProtKB-UniRule"/>
</dbReference>
<dbReference type="PROSITE" id="PS50977">
    <property type="entry name" value="HTH_TETR_2"/>
    <property type="match status" value="1"/>
</dbReference>
<dbReference type="eggNOG" id="COG1309">
    <property type="taxonomic scope" value="Bacteria"/>
</dbReference>
<protein>
    <submittedName>
        <fullName evidence="4">Putative transcriptional regulator, TetR family</fullName>
    </submittedName>
</protein>
<evidence type="ECO:0000259" key="3">
    <source>
        <dbReference type="PROSITE" id="PS50977"/>
    </source>
</evidence>
<sequence>MAEIGVHAGYSRGLPHQHFGSKENLIEAVLHAIIGRFNQRLRGRQPPAPGMESIKSLVSTYLERDAEGWKASKAFIILMADASLISTRHKTLIQKHNQKNIEFILKHLEIEKTQRHIEFKIQEKDIATIIMGTMRGLALHALNEEEVDFSLTAQSLNYLLDDLMVK</sequence>
<dbReference type="Proteomes" id="UP000003039">
    <property type="component" value="Unassembled WGS sequence"/>
</dbReference>
<organism evidence="4 5">
    <name type="scientific">Comamonas testosteroni (strain DSM 14576 / KF-1)</name>
    <name type="common">Pseudomonas testosteroni</name>
    <dbReference type="NCBI Taxonomy" id="399795"/>
    <lineage>
        <taxon>Bacteria</taxon>
        <taxon>Pseudomonadati</taxon>
        <taxon>Pseudomonadota</taxon>
        <taxon>Betaproteobacteria</taxon>
        <taxon>Burkholderiales</taxon>
        <taxon>Comamonadaceae</taxon>
        <taxon>Comamonas</taxon>
    </lineage>
</organism>
<dbReference type="Gene3D" id="1.10.357.10">
    <property type="entry name" value="Tetracycline Repressor, domain 2"/>
    <property type="match status" value="1"/>
</dbReference>
<dbReference type="EMBL" id="AAUJ02000001">
    <property type="protein sequence ID" value="EED67175.1"/>
    <property type="molecule type" value="Genomic_DNA"/>
</dbReference>
<proteinExistence type="predicted"/>
<dbReference type="InterPro" id="IPR001647">
    <property type="entry name" value="HTH_TetR"/>
</dbReference>